<feature type="domain" description="Duffy-binding-like" evidence="2">
    <location>
        <begin position="572"/>
        <end position="716"/>
    </location>
</feature>
<sequence>MAPITRGTTGNKQSARDVLEKIALEIYNQEKEKTIPYKNQLIGVLRNARFADALKIEHNLKSYGPSDSCSLDHLHHTNIYSGDKYRRIPCDGRNEKRFSNEGEAYCSIDKIRDNGIKSSGGTCAPFRRQNMCDKNLEFLDNDHTDDTDDLLGNVLVTAKYEGESIVNNHPNKKTSDVCTALARSFADIGDIVRGKDMFKRTDKDYVENGLREVFKKIHGKLNGAAISYYNADEKGNFYKLREAWWNVNRNKVWEAITCKAPKDAHYFLKSSPDFKSFSNPRCGHEQGNVPTYLDYVPQFLRWFEEWSEEFCRIRYHKLKRIKDACRNESKQLYCSHNGYDCTKSFGKLRKFCRESKCTKCSIECLGYENWIKDKKIEFEKQREKYESEINGNTSPQDDSNKNIYKGYNDKFYKDLEGEHGKIKSFLNLLNEGRYCKEQVEEKISLDFNSDVDKIFSRSEYCQVCPDCGVKCTNGRCKKKAETDDNCGKPPIYTIPTDVTPTDINVLYSGDEHGDIVKRLSTFCGATNYIGEKNELWKCYYNNKQKNNNDNICKLQPNAHIKNKNIIINFDNFIQFWVTSLLMDTTDWDRKLKTCINNNNNDGKCITECYENCTCFDKWVKKKEKEWKSVKKHITNEKENERKKYCDTLKKFFSDYYVHGIETIYKGKHKWKERIEKVEKIDCSKVKIGTEDSQDQIDIFLGHLKEDANQCTTKNPHSACDKPKADRIITPATTRNPCGASIEKSGKTESVEEVCKEVERYITDNNGKTYKHDRCNTKEDGNWNGSTTQIDRNHIGAHMPPRRKSLCIRELRYLVEIGEDRSIDYYKNAFTKCASIETYLLWQKYKKSNRSEEDKIKGGEIPEDFRRIMYYTFGDYRDIFFGTDISKDVNIKNISKKIKALIEENDSKATGGKGENLNSNIQSSWDEHKIDIWKGMLCGLTYDIQDEKQKVGIRKMLYNKYNYPCDLELFASKPQFLRWFIEWSEDYCRNYRKELDILQKACSEVDCKVKDKQKKKECKTACENFNKFVNIWKDQYRKQKDKFDSEKKKKENEGTYKDLGNKEAYEYLKDKCLGRKCGCIGSLSTDIINKSENIPSGFDTPPNDYIGKCSCAPNESACNNDELPKGRSEHQMECEDLNNNGDSDRTTILEIKKKDLVGEHSRLQIVNFKPMYFPTRVKQLCLKNLEKLTSSVDESKFVKELQKDAYNEAKQLYKYYEKDGKDFIYTTDTKDAHKDIRKHTIENMKRSYADYADLIKGKTKYKLYDKYNHINSIIERVVNSDSSAYGNENKREKLWEKYRADVWNAMLCGYKEASKSVNVEQNACELPETEETDQFIRWFTEWAENFCIYKKREVAKMEESCNFTDCNKALDEDKIKCHTLCKKYKNWIKEKQHQYQNQKKIYEHNYKAINNNNKDAHEFLKDECKNRCDCISNNTSGDNNDNVFEEYPENSEKACKCPPVPGSSNKGSPFGDIFNIKNVIKKRPCPKNDSTDINRHSEENEYGTKSKNSTLSHMSCVEKAAYKMKEFDEKNIQDIYDKTIIQKDGFKEIDKEELKKTFSSNNYSCENENIKRFEIEQKWMCGNINRKHLNICLPPRRQHICIKRIKQMSRRDIISTDDLLKEVMEAAKDEGIDILKKLKTERSTQFYKICDAMKYSFADIGDIIRGKDMWDNNHNEDGLQVRLKNIFWNIYSKLESKEKKKYENDLAYFYKLRSDWWNANRKEIWKAMTCVAPENAYIIKRRFDGGDIENLILTHPKCGHDTDPPVVDYIPQRLRWMSEWSEYFCNVLNKEIDEMNNQCKDCEMSRRCNNDTEGEKCKKCKEQCQIFKELVSKWKNEFDKQSMKYKELYIKASTNITKQNSSAPERGYRRNHRRRGYDDDTNVQLFLKKVIENNECKVESLGKYLDKTSHCGNYNFNYDNTPGSNRSNAFEIPPEKFKKACKCKIPNPLEKCPNEENKNVCTRFDKVSSCTSLSFKNDLSEWNNSGVKNKENDNNGVLVPPRRRNLCINLFSKKDYKMKDENDFKEDLLNAAFSQGKLLGKKYSNYSNEAYEAMKFSYADYSDIVKGTDMMNDLKKLNKELNTLLKETEKGDISVDRKTWWDDNKNVVWNAMLCGYKTENENQQLNSSWCNVPDDDNIDQFLRWLTEWAQQYCKEKLIKAHIINTKCKDIVEGRKHKSMVDITDVECKRLFIDYEEWFRYRYNQWKGLSEKYIKIKKSKNSGVNIPSEECAASYVTKHCNGCICNLRDMEDIHKNINNQNELMKEMINIIKFDTDQYRTQLQNISNSMEINPKSVKTAVDTTKDIVSYGLAGTMGVAAIGLQAGDFLGKKIQDLYNEFMKPVEKKLDTSSKNLNIYEDPNIMVPAGIGVALTLGLLLFKMRTKPKHEVDIIRILQMSQNKYGIPTTKSPNKYIPYASQRYKGKTYLYVEGDTSGDEDKYIGDISSSDITSSESEYEELDINDIYVPGSPKYKTLIEVVLEPSGNNTTASGNNTPSDTQNDIHNDIPSDIPNSDTPPPITDEEWNELKNDFISQYLPNAEPNNNYRNGNVPMNTQPNTLYFDKPDEKPFITSIHDRNLYTGEEISYNIHMSTNTNNDIPKYVSNNVYSGIDLINDTLSGNKHIDIYDEVLKRKENELFGTNYKKNTSNNSVAKELCGDPIMNQLDLLHKWLDRHRDMCNTWNTKEELLDKLKEEWNKDNDGGDIPNDNKKLNTDVSIQIDMDETKGKKEFSNMDTILDNIEDDIYYDVNDDENPFVDDIPMDHNKVDVPKKVHVEMKILNNTSNGTLEPEFPISDVWDI</sequence>
<dbReference type="Pfam" id="PF05424">
    <property type="entry name" value="Duffy_binding"/>
    <property type="match status" value="5"/>
</dbReference>
<dbReference type="FunFam" id="1.10.1900.40:FF:000001">
    <property type="entry name" value="Erythrocyte membrane protein 1"/>
    <property type="match status" value="1"/>
</dbReference>
<dbReference type="Pfam" id="PF15445">
    <property type="entry name" value="ATS"/>
    <property type="match status" value="1"/>
</dbReference>
<evidence type="ECO:0000259" key="4">
    <source>
        <dbReference type="Pfam" id="PF15445"/>
    </source>
</evidence>
<dbReference type="GO" id="GO:0046789">
    <property type="term" value="F:host cell surface receptor binding"/>
    <property type="evidence" value="ECO:0007669"/>
    <property type="project" value="InterPro"/>
</dbReference>
<dbReference type="Pfam" id="PF22672">
    <property type="entry name" value="DBL_C"/>
    <property type="match status" value="2"/>
</dbReference>
<dbReference type="GO" id="GO:0016020">
    <property type="term" value="C:membrane"/>
    <property type="evidence" value="ECO:0007669"/>
    <property type="project" value="InterPro"/>
</dbReference>
<dbReference type="FunFam" id="1.20.1310.20:FF:000003">
    <property type="entry name" value="Erythrocyte membrane protein 1, PfEMP1"/>
    <property type="match status" value="2"/>
</dbReference>
<dbReference type="InterPro" id="IPR008602">
    <property type="entry name" value="Duffy-antigen-binding"/>
</dbReference>
<dbReference type="InterPro" id="IPR042202">
    <property type="entry name" value="Duffy-ag-bd_sf"/>
</dbReference>
<name>A0A0L0CRL5_PLAFA</name>
<feature type="domain" description="Duffy-antigen binding" evidence="3">
    <location>
        <begin position="121"/>
        <end position="301"/>
    </location>
</feature>
<evidence type="ECO:0000259" key="5">
    <source>
        <dbReference type="Pfam" id="PF22672"/>
    </source>
</evidence>
<accession>A0A0L0CRL5</accession>
<dbReference type="Pfam" id="PF03011">
    <property type="entry name" value="PFEMP"/>
    <property type="match status" value="1"/>
</dbReference>
<dbReference type="Gene3D" id="1.20.58.830">
    <property type="match status" value="5"/>
</dbReference>
<dbReference type="EMBL" id="GG663757">
    <property type="protein sequence ID" value="KNC35020.1"/>
    <property type="molecule type" value="Genomic_DNA"/>
</dbReference>
<gene>
    <name evidence="6" type="ORF">PFLG_00005</name>
</gene>
<dbReference type="OrthoDB" id="379071at2759"/>
<feature type="domain" description="Duffy-antigen binding" evidence="3">
    <location>
        <begin position="1171"/>
        <end position="1331"/>
    </location>
</feature>
<dbReference type="Proteomes" id="UP000054566">
    <property type="component" value="Unassembled WGS sequence"/>
</dbReference>
<feature type="domain" description="Duffy-antigen binding" evidence="3">
    <location>
        <begin position="1995"/>
        <end position="2142"/>
    </location>
</feature>
<proteinExistence type="predicted"/>
<feature type="compositionally biased region" description="Basic and acidic residues" evidence="1">
    <location>
        <begin position="1488"/>
        <end position="1503"/>
    </location>
</feature>
<dbReference type="InterPro" id="IPR004258">
    <property type="entry name" value="DBL"/>
</dbReference>
<dbReference type="Gene3D" id="1.20.58.1930">
    <property type="match status" value="1"/>
</dbReference>
<feature type="region of interest" description="Disordered" evidence="1">
    <location>
        <begin position="1484"/>
        <end position="1505"/>
    </location>
</feature>
<reference evidence="7" key="2">
    <citation type="submission" date="2015-07" db="EMBL/GenBank/DDBJ databases">
        <title>The genome sequence of Plasmodium falciparum RAJ116.</title>
        <authorList>
            <consortium name="The Broad Institute Genome Sequencing Platform"/>
            <person name="Volkman S.K."/>
            <person name="Neafsey D.E."/>
            <person name="Dash A.P."/>
            <person name="Chitnis C.E."/>
            <person name="Hartl D.L."/>
            <person name="Young S.K."/>
            <person name="Kodira C.D."/>
            <person name="Zeng Q."/>
            <person name="Koehrsen M."/>
            <person name="Godfrey P."/>
            <person name="Alvarado L."/>
            <person name="Berlin A."/>
            <person name="Borenstein D."/>
            <person name="Chen Z."/>
            <person name="Engels R."/>
            <person name="Freedman E."/>
            <person name="Gellesch M."/>
            <person name="Goldberg J."/>
            <person name="Griggs A."/>
            <person name="Gujja S."/>
            <person name="Heiman D."/>
            <person name="Hepburn T."/>
            <person name="Howarth C."/>
            <person name="Jen D."/>
            <person name="Larson L."/>
            <person name="Lewis B."/>
            <person name="Mehta T."/>
            <person name="Park D."/>
            <person name="Pearson M."/>
            <person name="Roberts A."/>
            <person name="Saif S."/>
            <person name="Shea T."/>
            <person name="Shenoy N."/>
            <person name="Sisk P."/>
            <person name="Stolte C."/>
            <person name="Sykes S."/>
            <person name="Walk T."/>
            <person name="White J."/>
            <person name="Yandava C."/>
            <person name="Wirth D.F."/>
            <person name="Nusbaum C."/>
            <person name="Birren B."/>
        </authorList>
    </citation>
    <scope>NUCLEOTIDE SEQUENCE [LARGE SCALE GENOMIC DNA]</scope>
    <source>
        <strain evidence="7">RAJ116</strain>
    </source>
</reference>
<dbReference type="Gene3D" id="1.20.1310.20">
    <property type="entry name" value="Duffy-antigen binding domain"/>
    <property type="match status" value="5"/>
</dbReference>
<evidence type="ECO:0000256" key="1">
    <source>
        <dbReference type="SAM" id="MobiDB-lite"/>
    </source>
</evidence>
<feature type="domain" description="Duffy-binding-like" evidence="5">
    <location>
        <begin position="305"/>
        <end position="459"/>
    </location>
</feature>
<feature type="domain" description="Plasmodium falciparum erythrocyte membrane protein 1 acidic terminal segment" evidence="4">
    <location>
        <begin position="2362"/>
        <end position="2797"/>
    </location>
</feature>
<feature type="domain" description="Duffy-antigen binding" evidence="3">
    <location>
        <begin position="795"/>
        <end position="969"/>
    </location>
</feature>
<evidence type="ECO:0000313" key="7">
    <source>
        <dbReference type="Proteomes" id="UP000054566"/>
    </source>
</evidence>
<dbReference type="SUPFAM" id="SSF140924">
    <property type="entry name" value="Duffy binding domain-like"/>
    <property type="match status" value="6"/>
</dbReference>
<evidence type="ECO:0000259" key="2">
    <source>
        <dbReference type="Pfam" id="PF03011"/>
    </source>
</evidence>
<evidence type="ECO:0000313" key="6">
    <source>
        <dbReference type="EMBL" id="KNC35020.1"/>
    </source>
</evidence>
<feature type="domain" description="Duffy-antigen binding" evidence="3">
    <location>
        <begin position="1590"/>
        <end position="1774"/>
    </location>
</feature>
<dbReference type="InterPro" id="IPR044932">
    <property type="entry name" value="PfEMP1_ATS_sf"/>
</dbReference>
<organism evidence="6 7">
    <name type="scientific">Plasmodium falciparum RAJ116</name>
    <dbReference type="NCBI Taxonomy" id="580058"/>
    <lineage>
        <taxon>Eukaryota</taxon>
        <taxon>Sar</taxon>
        <taxon>Alveolata</taxon>
        <taxon>Apicomplexa</taxon>
        <taxon>Aconoidasida</taxon>
        <taxon>Haemosporida</taxon>
        <taxon>Plasmodiidae</taxon>
        <taxon>Plasmodium</taxon>
        <taxon>Plasmodium (Laverania)</taxon>
    </lineage>
</organism>
<evidence type="ECO:0000259" key="3">
    <source>
        <dbReference type="Pfam" id="PF05424"/>
    </source>
</evidence>
<dbReference type="PANTHER" id="PTHR42264">
    <property type="entry name" value="EPHRIN_REC_LIKE DOMAIN-CONTAINING PROTEIN"/>
    <property type="match status" value="1"/>
</dbReference>
<reference evidence="7" key="1">
    <citation type="submission" date="2015-07" db="EMBL/GenBank/DDBJ databases">
        <title>Annotation of Plasmodium falciparum RAJ116.</title>
        <authorList>
            <consortium name="The Broad Institute Genome Sequencing Platform"/>
            <person name="Volkman S.K."/>
            <person name="Neafsey D.E."/>
            <person name="Dash A.P."/>
            <person name="Chitnis C.E."/>
            <person name="Hartl D.L."/>
            <person name="Young S.K."/>
            <person name="Zeng Q."/>
            <person name="Koehrsen M."/>
            <person name="Alvarado L."/>
            <person name="Berlin A."/>
            <person name="Borenstein D."/>
            <person name="Chapman S.B."/>
            <person name="Chen Z."/>
            <person name="Engels R."/>
            <person name="Freedman E."/>
            <person name="Gellesch M."/>
            <person name="Goldberg J."/>
            <person name="Griggs A."/>
            <person name="Gujja S."/>
            <person name="Heilman E.R."/>
            <person name="Heiman D.I."/>
            <person name="Howarth C."/>
            <person name="Jen D."/>
            <person name="Larson L."/>
            <person name="Mehta T."/>
            <person name="Neiman D."/>
            <person name="Park D."/>
            <person name="Pearson M."/>
            <person name="Roberts A."/>
            <person name="Saif S."/>
            <person name="Shea T."/>
            <person name="Shenoy N."/>
            <person name="Sisk P."/>
            <person name="Stolte C."/>
            <person name="Sykes S."/>
            <person name="Walk T."/>
            <person name="White J."/>
            <person name="Yandava C."/>
            <person name="Haas B."/>
            <person name="Henn M.R."/>
            <person name="Nusbaum C."/>
            <person name="Birren B."/>
        </authorList>
    </citation>
    <scope>NUCLEOTIDE SEQUENCE [LARGE SCALE GENOMIC DNA]</scope>
    <source>
        <strain evidence="7">RAJ116</strain>
    </source>
</reference>
<protein>
    <submittedName>
        <fullName evidence="6">Erythrocyte membrane protein 1</fullName>
    </submittedName>
</protein>
<dbReference type="InterPro" id="IPR029211">
    <property type="entry name" value="PfEMP1_ATS"/>
</dbReference>
<feature type="domain" description="Duffy-binding-like" evidence="5">
    <location>
        <begin position="1778"/>
        <end position="1899"/>
    </location>
</feature>
<dbReference type="Gene3D" id="1.10.1900.40">
    <property type="entry name" value="Acidic terminal segments, variant surface antigen of PfEMP1"/>
    <property type="match status" value="2"/>
</dbReference>
<dbReference type="InterPro" id="IPR054595">
    <property type="entry name" value="DBL_C"/>
</dbReference>